<dbReference type="Proteomes" id="UP000011744">
    <property type="component" value="Unassembled WGS sequence"/>
</dbReference>
<gene>
    <name evidence="2" type="ORF">H261_14795</name>
</gene>
<evidence type="ECO:0000313" key="2">
    <source>
        <dbReference type="EMBL" id="EME69156.1"/>
    </source>
</evidence>
<protein>
    <submittedName>
        <fullName evidence="2">Methionyl-tRNA formyltransferase</fullName>
    </submittedName>
</protein>
<dbReference type="SUPFAM" id="SSF53328">
    <property type="entry name" value="Formyltransferase"/>
    <property type="match status" value="1"/>
</dbReference>
<evidence type="ECO:0000259" key="1">
    <source>
        <dbReference type="Pfam" id="PF00551"/>
    </source>
</evidence>
<dbReference type="GO" id="GO:0005829">
    <property type="term" value="C:cytosol"/>
    <property type="evidence" value="ECO:0007669"/>
    <property type="project" value="TreeGrafter"/>
</dbReference>
<dbReference type="InterPro" id="IPR001555">
    <property type="entry name" value="GART_AS"/>
</dbReference>
<dbReference type="GO" id="GO:0004479">
    <property type="term" value="F:methionyl-tRNA formyltransferase activity"/>
    <property type="evidence" value="ECO:0007669"/>
    <property type="project" value="TreeGrafter"/>
</dbReference>
<keyword evidence="3" id="KW-1185">Reference proteome</keyword>
<comment type="caution">
    <text evidence="2">The sequence shown here is derived from an EMBL/GenBank/DDBJ whole genome shotgun (WGS) entry which is preliminary data.</text>
</comment>
<dbReference type="PANTHER" id="PTHR11138:SF5">
    <property type="entry name" value="METHIONYL-TRNA FORMYLTRANSFERASE, MITOCHONDRIAL"/>
    <property type="match status" value="1"/>
</dbReference>
<organism evidence="2 3">
    <name type="scientific">Paramagnetospirillum caucaseum</name>
    <dbReference type="NCBI Taxonomy" id="1244869"/>
    <lineage>
        <taxon>Bacteria</taxon>
        <taxon>Pseudomonadati</taxon>
        <taxon>Pseudomonadota</taxon>
        <taxon>Alphaproteobacteria</taxon>
        <taxon>Rhodospirillales</taxon>
        <taxon>Magnetospirillaceae</taxon>
        <taxon>Paramagnetospirillum</taxon>
    </lineage>
</organism>
<dbReference type="PROSITE" id="PS00373">
    <property type="entry name" value="GART"/>
    <property type="match status" value="1"/>
</dbReference>
<dbReference type="Pfam" id="PF00551">
    <property type="entry name" value="Formyl_trans_N"/>
    <property type="match status" value="1"/>
</dbReference>
<dbReference type="eggNOG" id="COG0223">
    <property type="taxonomic scope" value="Bacteria"/>
</dbReference>
<dbReference type="STRING" id="1244869.H261_14795"/>
<feature type="domain" description="Formyl transferase N-terminal" evidence="1">
    <location>
        <begin position="112"/>
        <end position="199"/>
    </location>
</feature>
<dbReference type="Gene3D" id="3.40.50.12230">
    <property type="match status" value="1"/>
</dbReference>
<dbReference type="InterPro" id="IPR002376">
    <property type="entry name" value="Formyl_transf_N"/>
</dbReference>
<reference evidence="2 3" key="1">
    <citation type="journal article" date="2014" name="Genome Announc.">
        <title>Draft Genome Sequence of Magnetospirillum sp. Strain SO-1, a Freshwater Magnetotactic Bacterium Isolated from the Ol'khovka River, Russia.</title>
        <authorList>
            <person name="Grouzdev D.S."/>
            <person name="Dziuba M.V."/>
            <person name="Sukhacheva M.S."/>
            <person name="Mardanov A.V."/>
            <person name="Beletskiy A.V."/>
            <person name="Kuznetsov B.B."/>
            <person name="Skryabin K.G."/>
        </authorList>
    </citation>
    <scope>NUCLEOTIDE SEQUENCE [LARGE SCALE GENOMIC DNA]</scope>
    <source>
        <strain evidence="2 3">SO-1</strain>
    </source>
</reference>
<dbReference type="PANTHER" id="PTHR11138">
    <property type="entry name" value="METHIONYL-TRNA FORMYLTRANSFERASE"/>
    <property type="match status" value="1"/>
</dbReference>
<name>M2Y7Z1_9PROT</name>
<dbReference type="AlphaFoldDB" id="M2Y7Z1"/>
<sequence>MITSHPPLRILVCTKMDLAGALILNTLLPHLAGDTVMVLMSEKTRPVENTVPELAEIKFFERDLPMDILFPLLDRAEASGVGEGGAPLLTFAGLSQRYGITIESISDLNGPEGEARIRAFAPDLTISARFSLIFKPNTYDIPRLGTYNIHPGALPRYAGLFAPFRCLLDGSDSIGCTLHRVDKGIDTGPIVGIGYLPIERQRSLLWHVVNTYQPGLALFLAMLAGLRQGRQPEYAAQDFSLRQYGSLPGPEPFAAFKAKGLKLFEPAEYLEILSGFLPPDMAMPGAVANAVVNGRGDACCSAPA</sequence>
<dbReference type="InterPro" id="IPR036477">
    <property type="entry name" value="Formyl_transf_N_sf"/>
</dbReference>
<dbReference type="PATRIC" id="fig|1244869.3.peg.2976"/>
<dbReference type="EMBL" id="AONQ01000041">
    <property type="protein sequence ID" value="EME69156.1"/>
    <property type="molecule type" value="Genomic_DNA"/>
</dbReference>
<dbReference type="RefSeq" id="WP_008618942.1">
    <property type="nucleotide sequence ID" value="NZ_AONQ01000041.1"/>
</dbReference>
<proteinExistence type="predicted"/>
<evidence type="ECO:0000313" key="3">
    <source>
        <dbReference type="Proteomes" id="UP000011744"/>
    </source>
</evidence>
<accession>M2Y7Z1</accession>
<keyword evidence="2" id="KW-0808">Transferase</keyword>
<dbReference type="CDD" id="cd08653">
    <property type="entry name" value="FMT_core_like_3"/>
    <property type="match status" value="1"/>
</dbReference>